<gene>
    <name evidence="4" type="ORF">PMALA_003170</name>
</gene>
<evidence type="ECO:0000259" key="3">
    <source>
        <dbReference type="PROSITE" id="PS50222"/>
    </source>
</evidence>
<dbReference type="Gene3D" id="1.10.238.10">
    <property type="entry name" value="EF-hand"/>
    <property type="match status" value="1"/>
</dbReference>
<proteinExistence type="predicted"/>
<dbReference type="PROSITE" id="PS50222">
    <property type="entry name" value="EF_HAND_2"/>
    <property type="match status" value="2"/>
</dbReference>
<evidence type="ECO:0000313" key="4">
    <source>
        <dbReference type="EMBL" id="SBS82253.1"/>
    </source>
</evidence>
<dbReference type="GO" id="GO:0016301">
    <property type="term" value="F:kinase activity"/>
    <property type="evidence" value="ECO:0007669"/>
    <property type="project" value="UniProtKB-KW"/>
</dbReference>
<evidence type="ECO:0000256" key="2">
    <source>
        <dbReference type="ARBA" id="ARBA00022837"/>
    </source>
</evidence>
<keyword evidence="4" id="KW-0808">Transferase</keyword>
<evidence type="ECO:0000256" key="1">
    <source>
        <dbReference type="ARBA" id="ARBA00022737"/>
    </source>
</evidence>
<dbReference type="GO" id="GO:0005509">
    <property type="term" value="F:calcium ion binding"/>
    <property type="evidence" value="ECO:0007669"/>
    <property type="project" value="InterPro"/>
</dbReference>
<keyword evidence="2" id="KW-0106">Calcium</keyword>
<dbReference type="PANTHER" id="PTHR23050">
    <property type="entry name" value="CALCIUM BINDING PROTEIN"/>
    <property type="match status" value="1"/>
</dbReference>
<protein>
    <submittedName>
        <fullName evidence="4">Calcium-dependent protein kinase 1</fullName>
    </submittedName>
</protein>
<dbReference type="InterPro" id="IPR011992">
    <property type="entry name" value="EF-hand-dom_pair"/>
</dbReference>
<keyword evidence="4" id="KW-0418">Kinase</keyword>
<evidence type="ECO:0000313" key="5">
    <source>
        <dbReference type="Proteomes" id="UP000078597"/>
    </source>
</evidence>
<dbReference type="CDD" id="cd00051">
    <property type="entry name" value="EFh"/>
    <property type="match status" value="1"/>
</dbReference>
<feature type="domain" description="EF-hand" evidence="3">
    <location>
        <begin position="7"/>
        <end position="42"/>
    </location>
</feature>
<organism evidence="4 5">
    <name type="scientific">Plasmodium malariae</name>
    <dbReference type="NCBI Taxonomy" id="5858"/>
    <lineage>
        <taxon>Eukaryota</taxon>
        <taxon>Sar</taxon>
        <taxon>Alveolata</taxon>
        <taxon>Apicomplexa</taxon>
        <taxon>Aconoidasida</taxon>
        <taxon>Haemosporida</taxon>
        <taxon>Plasmodiidae</taxon>
        <taxon>Plasmodium</taxon>
        <taxon>Plasmodium (Plasmodium)</taxon>
    </lineage>
</organism>
<dbReference type="InterPro" id="IPR050145">
    <property type="entry name" value="Centrin_CML-like"/>
</dbReference>
<dbReference type="AlphaFoldDB" id="A0A1A8VSF7"/>
<accession>A0A1A8VSF7</accession>
<dbReference type="Pfam" id="PF13499">
    <property type="entry name" value="EF-hand_7"/>
    <property type="match status" value="1"/>
</dbReference>
<dbReference type="InterPro" id="IPR018247">
    <property type="entry name" value="EF_Hand_1_Ca_BS"/>
</dbReference>
<dbReference type="VEuPathDB" id="PlasmoDB:PmUG01_04014900"/>
<dbReference type="EMBL" id="FLQW01000166">
    <property type="protein sequence ID" value="SBS82253.1"/>
    <property type="molecule type" value="Genomic_DNA"/>
</dbReference>
<dbReference type="PROSITE" id="PS00018">
    <property type="entry name" value="EF_HAND_1"/>
    <property type="match status" value="1"/>
</dbReference>
<dbReference type="SUPFAM" id="SSF47473">
    <property type="entry name" value="EF-hand"/>
    <property type="match status" value="1"/>
</dbReference>
<dbReference type="InterPro" id="IPR002048">
    <property type="entry name" value="EF_hand_dom"/>
</dbReference>
<name>A0A1A8VSF7_PLAMA</name>
<reference evidence="5" key="1">
    <citation type="submission" date="2016-05" db="EMBL/GenBank/DDBJ databases">
        <authorList>
            <person name="Naeem Raeece"/>
        </authorList>
    </citation>
    <scope>NUCLEOTIDE SEQUENCE [LARGE SCALE GENOMIC DNA]</scope>
</reference>
<feature type="domain" description="EF-hand" evidence="3">
    <location>
        <begin position="43"/>
        <end position="76"/>
    </location>
</feature>
<dbReference type="SMART" id="SM00054">
    <property type="entry name" value="EFh"/>
    <property type="match status" value="2"/>
</dbReference>
<sequence>MDKQILFSEERLRDAFNLFDTDKSGKITREELANLFGLTSISEKLWNDVLEEADKNKDSMIDFEEFVSMMHKICDDNKSS</sequence>
<dbReference type="Proteomes" id="UP000078597">
    <property type="component" value="Unassembled WGS sequence"/>
</dbReference>
<keyword evidence="1" id="KW-0677">Repeat</keyword>